<feature type="region of interest" description="Disordered" evidence="1">
    <location>
        <begin position="1"/>
        <end position="29"/>
    </location>
</feature>
<evidence type="ECO:0000313" key="3">
    <source>
        <dbReference type="Proteomes" id="UP000827092"/>
    </source>
</evidence>
<dbReference type="AlphaFoldDB" id="A0AAV6VZJ8"/>
<reference evidence="2 3" key="1">
    <citation type="journal article" date="2022" name="Nat. Ecol. Evol.">
        <title>A masculinizing supergene underlies an exaggerated male reproductive morph in a spider.</title>
        <authorList>
            <person name="Hendrickx F."/>
            <person name="De Corte Z."/>
            <person name="Sonet G."/>
            <person name="Van Belleghem S.M."/>
            <person name="Kostlbacher S."/>
            <person name="Vangestel C."/>
        </authorList>
    </citation>
    <scope>NUCLEOTIDE SEQUENCE [LARGE SCALE GENOMIC DNA]</scope>
    <source>
        <strain evidence="2">W744_W776</strain>
    </source>
</reference>
<protein>
    <recommendedName>
        <fullName evidence="4">DUF4371 domain-containing protein</fullName>
    </recommendedName>
</protein>
<evidence type="ECO:0008006" key="4">
    <source>
        <dbReference type="Google" id="ProtNLM"/>
    </source>
</evidence>
<accession>A0AAV6VZJ8</accession>
<sequence length="154" mass="16996">MRIGEPDRKKLASPALDEPGTSALSSSHTPDNINIECSSKRTFLCTQISGYQAQRSYMFGKTCGLHLPTASFQRRLMESRRGSFCIPGCKKSTTGEVLGETLLKGLEECNLEIKDLRGQGYDGSSAMSGKVLRLLGRNVARRQYMYTARHTALT</sequence>
<name>A0AAV6VZJ8_9ARAC</name>
<keyword evidence="3" id="KW-1185">Reference proteome</keyword>
<evidence type="ECO:0000313" key="2">
    <source>
        <dbReference type="EMBL" id="KAG8201272.1"/>
    </source>
</evidence>
<organism evidence="2 3">
    <name type="scientific">Oedothorax gibbosus</name>
    <dbReference type="NCBI Taxonomy" id="931172"/>
    <lineage>
        <taxon>Eukaryota</taxon>
        <taxon>Metazoa</taxon>
        <taxon>Ecdysozoa</taxon>
        <taxon>Arthropoda</taxon>
        <taxon>Chelicerata</taxon>
        <taxon>Arachnida</taxon>
        <taxon>Araneae</taxon>
        <taxon>Araneomorphae</taxon>
        <taxon>Entelegynae</taxon>
        <taxon>Araneoidea</taxon>
        <taxon>Linyphiidae</taxon>
        <taxon>Erigoninae</taxon>
        <taxon>Oedothorax</taxon>
    </lineage>
</organism>
<evidence type="ECO:0000256" key="1">
    <source>
        <dbReference type="SAM" id="MobiDB-lite"/>
    </source>
</evidence>
<comment type="caution">
    <text evidence="2">The sequence shown here is derived from an EMBL/GenBank/DDBJ whole genome shotgun (WGS) entry which is preliminary data.</text>
</comment>
<proteinExistence type="predicted"/>
<dbReference type="Proteomes" id="UP000827092">
    <property type="component" value="Unassembled WGS sequence"/>
</dbReference>
<gene>
    <name evidence="2" type="ORF">JTE90_016758</name>
</gene>
<dbReference type="EMBL" id="JAFNEN010000006">
    <property type="protein sequence ID" value="KAG8201272.1"/>
    <property type="molecule type" value="Genomic_DNA"/>
</dbReference>
<feature type="compositionally biased region" description="Basic and acidic residues" evidence="1">
    <location>
        <begin position="1"/>
        <end position="10"/>
    </location>
</feature>